<reference evidence="1" key="1">
    <citation type="submission" date="2018-05" db="EMBL/GenBank/DDBJ databases">
        <authorList>
            <person name="Lanie J.A."/>
            <person name="Ng W.-L."/>
            <person name="Kazmierczak K.M."/>
            <person name="Andrzejewski T.M."/>
            <person name="Davidsen T.M."/>
            <person name="Wayne K.J."/>
            <person name="Tettelin H."/>
            <person name="Glass J.I."/>
            <person name="Rusch D."/>
            <person name="Podicherti R."/>
            <person name="Tsui H.-C.T."/>
            <person name="Winkler M.E."/>
        </authorList>
    </citation>
    <scope>NUCLEOTIDE SEQUENCE</scope>
</reference>
<proteinExistence type="predicted"/>
<sequence length="33" mass="3824">MARMMLNGRGEALSFLGEIWLKTSKAEKYIHQL</sequence>
<feature type="non-terminal residue" evidence="1">
    <location>
        <position position="33"/>
    </location>
</feature>
<evidence type="ECO:0000313" key="1">
    <source>
        <dbReference type="EMBL" id="SVE31387.1"/>
    </source>
</evidence>
<accession>A0A383CGB3</accession>
<dbReference type="EMBL" id="UINC01208708">
    <property type="protein sequence ID" value="SVE31387.1"/>
    <property type="molecule type" value="Genomic_DNA"/>
</dbReference>
<name>A0A383CGB3_9ZZZZ</name>
<organism evidence="1">
    <name type="scientific">marine metagenome</name>
    <dbReference type="NCBI Taxonomy" id="408172"/>
    <lineage>
        <taxon>unclassified sequences</taxon>
        <taxon>metagenomes</taxon>
        <taxon>ecological metagenomes</taxon>
    </lineage>
</organism>
<protein>
    <submittedName>
        <fullName evidence="1">Uncharacterized protein</fullName>
    </submittedName>
</protein>
<gene>
    <name evidence="1" type="ORF">METZ01_LOCUS484241</name>
</gene>
<dbReference type="AlphaFoldDB" id="A0A383CGB3"/>